<dbReference type="Proteomes" id="UP001153076">
    <property type="component" value="Unassembled WGS sequence"/>
</dbReference>
<comment type="caution">
    <text evidence="2">The sequence shown here is derived from an EMBL/GenBank/DDBJ whole genome shotgun (WGS) entry which is preliminary data.</text>
</comment>
<dbReference type="OrthoDB" id="1932741at2759"/>
<feature type="compositionally biased region" description="Polar residues" evidence="1">
    <location>
        <begin position="30"/>
        <end position="42"/>
    </location>
</feature>
<feature type="compositionally biased region" description="Low complexity" evidence="1">
    <location>
        <begin position="110"/>
        <end position="121"/>
    </location>
</feature>
<dbReference type="Gene3D" id="3.60.10.10">
    <property type="entry name" value="Endonuclease/exonuclease/phosphatase"/>
    <property type="match status" value="1"/>
</dbReference>
<organism evidence="2 3">
    <name type="scientific">Carnegiea gigantea</name>
    <dbReference type="NCBI Taxonomy" id="171969"/>
    <lineage>
        <taxon>Eukaryota</taxon>
        <taxon>Viridiplantae</taxon>
        <taxon>Streptophyta</taxon>
        <taxon>Embryophyta</taxon>
        <taxon>Tracheophyta</taxon>
        <taxon>Spermatophyta</taxon>
        <taxon>Magnoliopsida</taxon>
        <taxon>eudicotyledons</taxon>
        <taxon>Gunneridae</taxon>
        <taxon>Pentapetalae</taxon>
        <taxon>Caryophyllales</taxon>
        <taxon>Cactineae</taxon>
        <taxon>Cactaceae</taxon>
        <taxon>Cactoideae</taxon>
        <taxon>Echinocereeae</taxon>
        <taxon>Carnegiea</taxon>
    </lineage>
</organism>
<evidence type="ECO:0000313" key="3">
    <source>
        <dbReference type="Proteomes" id="UP001153076"/>
    </source>
</evidence>
<dbReference type="PANTHER" id="PTHR33710">
    <property type="entry name" value="BNAC02G09200D PROTEIN"/>
    <property type="match status" value="1"/>
</dbReference>
<keyword evidence="3" id="KW-1185">Reference proteome</keyword>
<sequence length="493" mass="56849">MARGGRRGQPRPVIPSAVQETEQPIDGNISKVSLSSPPQLNETVPAREHSSDGVHPSYATMVDPNEDVIIRQKVVYEWRPLKCTHCRMFGHTREECRKTISQRQEWRAKAPQVASQSQHQQAEAHEPNGEESFQPVTRHTRRLQVISTEGQGSSTPATEKLTANTFSILLEERNKDFLFGKTFGQFPNLWRVLGVLGDFNSVLHQGDRIGGVEVNDGETKDFVECMQHCTLQEFNYEGPFFTWTNKIIWSKIDRALHNELWYEAFAYTHVQLKAQGLSDHTPVILSFPHLPKPKYTFLFCDMWAKDLEFRDIVKARLAQPHRGSQLKKLQQVRRRLKHPLKQLNKSKYADIYAQQAKVRADLTQIQSLLQADPLNVELSQQESQVRDKYISITHSAISLMQQQSKAEWIGLGDECTRMVTARIKQRKSMSCIFHIRDTNGQRVEGFQAVSEVMTRFYQDLLGRREYHRTCGDPVGGGYTTPPRAFRHYRFYKR</sequence>
<feature type="region of interest" description="Disordered" evidence="1">
    <location>
        <begin position="1"/>
        <end position="59"/>
    </location>
</feature>
<dbReference type="InterPro" id="IPR036691">
    <property type="entry name" value="Endo/exonu/phosph_ase_sf"/>
</dbReference>
<feature type="region of interest" description="Disordered" evidence="1">
    <location>
        <begin position="107"/>
        <end position="137"/>
    </location>
</feature>
<gene>
    <name evidence="2" type="ORF">Cgig2_027508</name>
</gene>
<protein>
    <submittedName>
        <fullName evidence="2">Uncharacterized protein</fullName>
    </submittedName>
</protein>
<dbReference type="SUPFAM" id="SSF56219">
    <property type="entry name" value="DNase I-like"/>
    <property type="match status" value="1"/>
</dbReference>
<evidence type="ECO:0000256" key="1">
    <source>
        <dbReference type="SAM" id="MobiDB-lite"/>
    </source>
</evidence>
<reference evidence="2" key="1">
    <citation type="submission" date="2022-04" db="EMBL/GenBank/DDBJ databases">
        <title>Carnegiea gigantea Genome sequencing and assembly v2.</title>
        <authorList>
            <person name="Copetti D."/>
            <person name="Sanderson M.J."/>
            <person name="Burquez A."/>
            <person name="Wojciechowski M.F."/>
        </authorList>
    </citation>
    <scope>NUCLEOTIDE SEQUENCE</scope>
    <source>
        <strain evidence="2">SGP5-SGP5p</strain>
        <tissue evidence="2">Aerial part</tissue>
    </source>
</reference>
<dbReference type="EMBL" id="JAKOGI010002335">
    <property type="protein sequence ID" value="KAJ8422223.1"/>
    <property type="molecule type" value="Genomic_DNA"/>
</dbReference>
<name>A0A9Q1JKE7_9CARY</name>
<proteinExistence type="predicted"/>
<dbReference type="AlphaFoldDB" id="A0A9Q1JKE7"/>
<dbReference type="PANTHER" id="PTHR33710:SF64">
    <property type="entry name" value="ENDONUCLEASE_EXONUCLEASE_PHOSPHATASE DOMAIN-CONTAINING PROTEIN"/>
    <property type="match status" value="1"/>
</dbReference>
<evidence type="ECO:0000313" key="2">
    <source>
        <dbReference type="EMBL" id="KAJ8422223.1"/>
    </source>
</evidence>
<accession>A0A9Q1JKE7</accession>